<feature type="region of interest" description="Disordered" evidence="1">
    <location>
        <begin position="177"/>
        <end position="235"/>
    </location>
</feature>
<dbReference type="OrthoDB" id="419402at2759"/>
<protein>
    <submittedName>
        <fullName evidence="2">Uncharacterized protein</fullName>
    </submittedName>
</protein>
<dbReference type="EMBL" id="CAJNJA010005261">
    <property type="protein sequence ID" value="CAE7186974.1"/>
    <property type="molecule type" value="Genomic_DNA"/>
</dbReference>
<dbReference type="AlphaFoldDB" id="A0A812ITW4"/>
<keyword evidence="3" id="KW-1185">Reference proteome</keyword>
<gene>
    <name evidence="2" type="ORF">SNEC2469_LOCUS947</name>
</gene>
<evidence type="ECO:0000313" key="3">
    <source>
        <dbReference type="Proteomes" id="UP000601435"/>
    </source>
</evidence>
<accession>A0A812ITW4</accession>
<reference evidence="2" key="1">
    <citation type="submission" date="2021-02" db="EMBL/GenBank/DDBJ databases">
        <authorList>
            <person name="Dougan E. K."/>
            <person name="Rhodes N."/>
            <person name="Thang M."/>
            <person name="Chan C."/>
        </authorList>
    </citation>
    <scope>NUCLEOTIDE SEQUENCE</scope>
</reference>
<feature type="region of interest" description="Disordered" evidence="1">
    <location>
        <begin position="46"/>
        <end position="89"/>
    </location>
</feature>
<organism evidence="2 3">
    <name type="scientific">Symbiodinium necroappetens</name>
    <dbReference type="NCBI Taxonomy" id="1628268"/>
    <lineage>
        <taxon>Eukaryota</taxon>
        <taxon>Sar</taxon>
        <taxon>Alveolata</taxon>
        <taxon>Dinophyceae</taxon>
        <taxon>Suessiales</taxon>
        <taxon>Symbiodiniaceae</taxon>
        <taxon>Symbiodinium</taxon>
    </lineage>
</organism>
<dbReference type="Proteomes" id="UP000601435">
    <property type="component" value="Unassembled WGS sequence"/>
</dbReference>
<proteinExistence type="predicted"/>
<feature type="compositionally biased region" description="Acidic residues" evidence="1">
    <location>
        <begin position="62"/>
        <end position="71"/>
    </location>
</feature>
<sequence length="607" mass="68154">MRLRLFQWLWVSCRPPAFIIYSAFPFPRKWKYDESVEEYFVDTSETTTLRQSETHETRVGEEGETEDDEPELFVGDGGMSFDPKPDKAPAGKAAALLDKARDDATSFLDLLTEKHATVSSWLSELDGTCNPRVQQFKDNCVAICEALETQEDAIAECIEAISLDGYSESILAEFKRDNGDDTAPAAKNKAKAKAKAPKRVIAEEEEPEEESKPAKKRAGAGELVSSQKPRPKRNYNSTAQHAHIFKGQLTLCLARFLAGECWNVLGLYEKEIGGKAEATYSAFRKHGLSLAVKVTKSAIGSEPEYPWIKPSDFIRYMDESKRLDLLLGDYKSLEDLGPVLKTFWSRFQKMSPNHDVFKQSKAGKIDLSRSLPYYIHADEGRTLKKKAIFLLQWQVAFGKGVGQRLSAEEVQKKVKDLKLRPNFNGHAYTTRFLAATMLRSDYSNSPEMLEGLLELIVQDLASLGWQGIQLSVGHLWMVALGNKGDWSYLVDIANLSEHPAFLDSMPTVDLPWDRGPTKDTKQQPYIQKISKDTLGCHSLTEMPDGHWHKGSTTTVLCKYVQHLSETQVDRVSGCEVFELIASCLLEDLQDILCRVLVGKIQQLPDSV</sequence>
<comment type="caution">
    <text evidence="2">The sequence shown here is derived from an EMBL/GenBank/DDBJ whole genome shotgun (WGS) entry which is preliminary data.</text>
</comment>
<feature type="compositionally biased region" description="Basic residues" evidence="1">
    <location>
        <begin position="188"/>
        <end position="198"/>
    </location>
</feature>
<evidence type="ECO:0000256" key="1">
    <source>
        <dbReference type="SAM" id="MobiDB-lite"/>
    </source>
</evidence>
<feature type="compositionally biased region" description="Basic and acidic residues" evidence="1">
    <location>
        <begin position="52"/>
        <end position="61"/>
    </location>
</feature>
<name>A0A812ITW4_9DINO</name>
<evidence type="ECO:0000313" key="2">
    <source>
        <dbReference type="EMBL" id="CAE7186974.1"/>
    </source>
</evidence>
<feature type="compositionally biased region" description="Polar residues" evidence="1">
    <location>
        <begin position="224"/>
        <end position="235"/>
    </location>
</feature>